<evidence type="ECO:0000313" key="3">
    <source>
        <dbReference type="Proteomes" id="UP000016895"/>
    </source>
</evidence>
<evidence type="ECO:0000313" key="1">
    <source>
        <dbReference type="EMBL" id="CCO56548.1"/>
    </source>
</evidence>
<reference evidence="1 3" key="2">
    <citation type="journal article" date="2013" name="ISME J.">
        <title>Comparative genomics of pathogenic lineages of Vibrio nigripulchritudo identifies virulence-associated traits.</title>
        <authorList>
            <person name="Goudenege D."/>
            <person name="Labreuche Y."/>
            <person name="Krin E."/>
            <person name="Ansquer D."/>
            <person name="Mangenot S."/>
            <person name="Calteau A."/>
            <person name="Medigue C."/>
            <person name="Mazel D."/>
            <person name="Polz M.F."/>
            <person name="Le Roux F."/>
        </authorList>
    </citation>
    <scope>NUCLEOTIDE SEQUENCE [LARGE SCALE GENOMIC DNA]</scope>
    <source>
        <strain evidence="1">SFn1</strain>
        <strain evidence="3">SnF1</strain>
    </source>
</reference>
<name>U4KCP9_9VIBR</name>
<sequence>MENGSSTDQKIGGCLWQLTEKSVITAAMVLFVNVHKLKLVLAIGLNVMQTLDDSWTSKVTVNHLKELERKNKKSTYQFD</sequence>
<dbReference type="KEGG" id="vni:VIBNI_B1958"/>
<dbReference type="PATRIC" id="fig|1260221.3.peg.330"/>
<dbReference type="AlphaFoldDB" id="U4KCP9"/>
<dbReference type="EMBL" id="FO203527">
    <property type="protein sequence ID" value="CCO61672.1"/>
    <property type="molecule type" value="Genomic_DNA"/>
</dbReference>
<reference evidence="1" key="1">
    <citation type="submission" date="2012-11" db="EMBL/GenBank/DDBJ databases">
        <authorList>
            <person name="Genoscope - CEA"/>
        </authorList>
    </citation>
    <scope>NUCLEOTIDE SEQUENCE</scope>
    <source>
        <strain evidence="1">SFn1</strain>
    </source>
</reference>
<keyword evidence="3" id="KW-1185">Reference proteome</keyword>
<dbReference type="EMBL" id="FO203526">
    <property type="protein sequence ID" value="CCO56548.1"/>
    <property type="molecule type" value="Genomic_DNA"/>
</dbReference>
<protein>
    <submittedName>
        <fullName evidence="1">Uncharacterized protein</fullName>
    </submittedName>
</protein>
<dbReference type="Proteomes" id="UP000016895">
    <property type="component" value="Chromosome 1"/>
</dbReference>
<dbReference type="KEGG" id="vni:VIBNI_A0349"/>
<proteinExistence type="predicted"/>
<evidence type="ECO:0000313" key="2">
    <source>
        <dbReference type="EMBL" id="CCO61672.1"/>
    </source>
</evidence>
<dbReference type="Proteomes" id="UP000016895">
    <property type="component" value="Chromosome 2"/>
</dbReference>
<gene>
    <name evidence="1" type="ORF">VIBNI_A0349</name>
    <name evidence="2" type="ORF">VIBNI_B1958</name>
</gene>
<organism evidence="1 3">
    <name type="scientific">Vibrio nigripulchritudo</name>
    <dbReference type="NCBI Taxonomy" id="28173"/>
    <lineage>
        <taxon>Bacteria</taxon>
        <taxon>Pseudomonadati</taxon>
        <taxon>Pseudomonadota</taxon>
        <taxon>Gammaproteobacteria</taxon>
        <taxon>Vibrionales</taxon>
        <taxon>Vibrionaceae</taxon>
        <taxon>Vibrio</taxon>
    </lineage>
</organism>
<accession>U4KCP9</accession>